<evidence type="ECO:0000313" key="3">
    <source>
        <dbReference type="Proteomes" id="UP000245956"/>
    </source>
</evidence>
<reference evidence="2 3" key="1">
    <citation type="journal article" date="2016" name="Front. Microbiol.">
        <title>Genome and transcriptome sequences reveal the specific parasitism of the nematophagous Purpureocillium lilacinum 36-1.</title>
        <authorList>
            <person name="Xie J."/>
            <person name="Li S."/>
            <person name="Mo C."/>
            <person name="Xiao X."/>
            <person name="Peng D."/>
            <person name="Wang G."/>
            <person name="Xiao Y."/>
        </authorList>
    </citation>
    <scope>NUCLEOTIDE SEQUENCE [LARGE SCALE GENOMIC DNA]</scope>
    <source>
        <strain evidence="2 3">36-1</strain>
    </source>
</reference>
<accession>A0A2U3E170</accession>
<dbReference type="EMBL" id="LCWV01000015">
    <property type="protein sequence ID" value="PWI68248.1"/>
    <property type="molecule type" value="Genomic_DNA"/>
</dbReference>
<feature type="region of interest" description="Disordered" evidence="1">
    <location>
        <begin position="1"/>
        <end position="21"/>
    </location>
</feature>
<feature type="region of interest" description="Disordered" evidence="1">
    <location>
        <begin position="292"/>
        <end position="312"/>
    </location>
</feature>
<dbReference type="Proteomes" id="UP000245956">
    <property type="component" value="Unassembled WGS sequence"/>
</dbReference>
<gene>
    <name evidence="2" type="ORF">PCL_02017</name>
</gene>
<evidence type="ECO:0000256" key="1">
    <source>
        <dbReference type="SAM" id="MobiDB-lite"/>
    </source>
</evidence>
<feature type="region of interest" description="Disordered" evidence="1">
    <location>
        <begin position="421"/>
        <end position="477"/>
    </location>
</feature>
<evidence type="ECO:0000313" key="2">
    <source>
        <dbReference type="EMBL" id="PWI68248.1"/>
    </source>
</evidence>
<sequence>MTRAMRHHVTTGDATPRTSPGTITACFRKASLVPSPGSPTASAASSLVEAARNLMELDATDGAVGPRRQAIELLQLPLRRVQRLTHGMSSRACRMASRTSSERARTPRQVSRGLSSALRGPDAWVAPLRGRRELGAGSRSRTWMPPSARSGNKQACRWHHPVGRADECLRVTVTQPHHPPRALFRFPRRPLQNNDGKTGWSFTASRVQMLGKGPKRIGPSFSPAEKVAAAPVSEANMTFRLVARAGWASSHPAHKVPPFRRALSRGGTKYESRPRRRMQCNLTGRLLGRWRLDDRPRDSGTLGPFPRTAPSISALPRTASRRWLSSRRMISVQRQDTWGVVGLDPRGQYEYTGTRSDPARKTPGRAQTAMPSGQGEQMASVAASHHGVVAAARLPALRTVMAPKSEEECFELLVKELSSIPDREPPVAQNGETSPDGGQLTPVASESRMRQRDGSGVPAHTRDAVTSTSSAPGVGTATNVMIARTIRAAMSDIRPSS</sequence>
<feature type="compositionally biased region" description="Polar residues" evidence="1">
    <location>
        <begin position="12"/>
        <end position="21"/>
    </location>
</feature>
<organism evidence="2 3">
    <name type="scientific">Purpureocillium lilacinum</name>
    <name type="common">Paecilomyces lilacinus</name>
    <dbReference type="NCBI Taxonomy" id="33203"/>
    <lineage>
        <taxon>Eukaryota</taxon>
        <taxon>Fungi</taxon>
        <taxon>Dikarya</taxon>
        <taxon>Ascomycota</taxon>
        <taxon>Pezizomycotina</taxon>
        <taxon>Sordariomycetes</taxon>
        <taxon>Hypocreomycetidae</taxon>
        <taxon>Hypocreales</taxon>
        <taxon>Ophiocordycipitaceae</taxon>
        <taxon>Purpureocillium</taxon>
    </lineage>
</organism>
<feature type="region of interest" description="Disordered" evidence="1">
    <location>
        <begin position="135"/>
        <end position="155"/>
    </location>
</feature>
<comment type="caution">
    <text evidence="2">The sequence shown here is derived from an EMBL/GenBank/DDBJ whole genome shotgun (WGS) entry which is preliminary data.</text>
</comment>
<name>A0A2U3E170_PURLI</name>
<feature type="region of interest" description="Disordered" evidence="1">
    <location>
        <begin position="349"/>
        <end position="372"/>
    </location>
</feature>
<proteinExistence type="predicted"/>
<feature type="region of interest" description="Disordered" evidence="1">
    <location>
        <begin position="87"/>
        <end position="116"/>
    </location>
</feature>
<dbReference type="AlphaFoldDB" id="A0A2U3E170"/>
<protein>
    <submittedName>
        <fullName evidence="2">Uncharacterized protein</fullName>
    </submittedName>
</protein>
<feature type="compositionally biased region" description="Polar residues" evidence="1">
    <location>
        <begin position="464"/>
        <end position="477"/>
    </location>
</feature>